<protein>
    <submittedName>
        <fullName evidence="2">Uncharacterized protein</fullName>
    </submittedName>
</protein>
<keyword evidence="3" id="KW-1185">Reference proteome</keyword>
<gene>
    <name evidence="2" type="ORF">BDV98DRAFT_265720</name>
</gene>
<accession>A0A5C3Q818</accession>
<feature type="compositionally biased region" description="Polar residues" evidence="1">
    <location>
        <begin position="60"/>
        <end position="69"/>
    </location>
</feature>
<evidence type="ECO:0000313" key="3">
    <source>
        <dbReference type="Proteomes" id="UP000305067"/>
    </source>
</evidence>
<organism evidence="2 3">
    <name type="scientific">Pterulicium gracile</name>
    <dbReference type="NCBI Taxonomy" id="1884261"/>
    <lineage>
        <taxon>Eukaryota</taxon>
        <taxon>Fungi</taxon>
        <taxon>Dikarya</taxon>
        <taxon>Basidiomycota</taxon>
        <taxon>Agaricomycotina</taxon>
        <taxon>Agaricomycetes</taxon>
        <taxon>Agaricomycetidae</taxon>
        <taxon>Agaricales</taxon>
        <taxon>Pleurotineae</taxon>
        <taxon>Pterulaceae</taxon>
        <taxon>Pterulicium</taxon>
    </lineage>
</organism>
<sequence length="121" mass="13089">MVGAFSNAMTGCNVSLQIGAPLIGGIGASYSYYWSNVHPPAQRAYPSTMHDSRIQAEPQLASTDTSNIASDRDAPGSRNQCIFIRGWSIKLSQSLICKKLKDRVSLLEEKDASSIIRAGLE</sequence>
<reference evidence="2 3" key="1">
    <citation type="journal article" date="2019" name="Nat. Ecol. Evol.">
        <title>Megaphylogeny resolves global patterns of mushroom evolution.</title>
        <authorList>
            <person name="Varga T."/>
            <person name="Krizsan K."/>
            <person name="Foldi C."/>
            <person name="Dima B."/>
            <person name="Sanchez-Garcia M."/>
            <person name="Sanchez-Ramirez S."/>
            <person name="Szollosi G.J."/>
            <person name="Szarkandi J.G."/>
            <person name="Papp V."/>
            <person name="Albert L."/>
            <person name="Andreopoulos W."/>
            <person name="Angelini C."/>
            <person name="Antonin V."/>
            <person name="Barry K.W."/>
            <person name="Bougher N.L."/>
            <person name="Buchanan P."/>
            <person name="Buyck B."/>
            <person name="Bense V."/>
            <person name="Catcheside P."/>
            <person name="Chovatia M."/>
            <person name="Cooper J."/>
            <person name="Damon W."/>
            <person name="Desjardin D."/>
            <person name="Finy P."/>
            <person name="Geml J."/>
            <person name="Haridas S."/>
            <person name="Hughes K."/>
            <person name="Justo A."/>
            <person name="Karasinski D."/>
            <person name="Kautmanova I."/>
            <person name="Kiss B."/>
            <person name="Kocsube S."/>
            <person name="Kotiranta H."/>
            <person name="LaButti K.M."/>
            <person name="Lechner B.E."/>
            <person name="Liimatainen K."/>
            <person name="Lipzen A."/>
            <person name="Lukacs Z."/>
            <person name="Mihaltcheva S."/>
            <person name="Morgado L.N."/>
            <person name="Niskanen T."/>
            <person name="Noordeloos M.E."/>
            <person name="Ohm R.A."/>
            <person name="Ortiz-Santana B."/>
            <person name="Ovrebo C."/>
            <person name="Racz N."/>
            <person name="Riley R."/>
            <person name="Savchenko A."/>
            <person name="Shiryaev A."/>
            <person name="Soop K."/>
            <person name="Spirin V."/>
            <person name="Szebenyi C."/>
            <person name="Tomsovsky M."/>
            <person name="Tulloss R.E."/>
            <person name="Uehling J."/>
            <person name="Grigoriev I.V."/>
            <person name="Vagvolgyi C."/>
            <person name="Papp T."/>
            <person name="Martin F.M."/>
            <person name="Miettinen O."/>
            <person name="Hibbett D.S."/>
            <person name="Nagy L.G."/>
        </authorList>
    </citation>
    <scope>NUCLEOTIDE SEQUENCE [LARGE SCALE GENOMIC DNA]</scope>
    <source>
        <strain evidence="2 3">CBS 309.79</strain>
    </source>
</reference>
<dbReference type="AlphaFoldDB" id="A0A5C3Q818"/>
<proteinExistence type="predicted"/>
<dbReference type="EMBL" id="ML178848">
    <property type="protein sequence ID" value="TFK97317.1"/>
    <property type="molecule type" value="Genomic_DNA"/>
</dbReference>
<dbReference type="Proteomes" id="UP000305067">
    <property type="component" value="Unassembled WGS sequence"/>
</dbReference>
<evidence type="ECO:0000256" key="1">
    <source>
        <dbReference type="SAM" id="MobiDB-lite"/>
    </source>
</evidence>
<name>A0A5C3Q818_9AGAR</name>
<feature type="region of interest" description="Disordered" evidence="1">
    <location>
        <begin position="44"/>
        <end position="78"/>
    </location>
</feature>
<dbReference type="OrthoDB" id="2662290at2759"/>
<evidence type="ECO:0000313" key="2">
    <source>
        <dbReference type="EMBL" id="TFK97317.1"/>
    </source>
</evidence>